<proteinExistence type="predicted"/>
<organism evidence="1 2">
    <name type="scientific">Thamnocephalis sphaerospora</name>
    <dbReference type="NCBI Taxonomy" id="78915"/>
    <lineage>
        <taxon>Eukaryota</taxon>
        <taxon>Fungi</taxon>
        <taxon>Fungi incertae sedis</taxon>
        <taxon>Zoopagomycota</taxon>
        <taxon>Zoopagomycotina</taxon>
        <taxon>Zoopagomycetes</taxon>
        <taxon>Zoopagales</taxon>
        <taxon>Sigmoideomycetaceae</taxon>
        <taxon>Thamnocephalis</taxon>
    </lineage>
</organism>
<keyword evidence="2" id="KW-1185">Reference proteome</keyword>
<protein>
    <submittedName>
        <fullName evidence="1">Uncharacterized protein</fullName>
    </submittedName>
</protein>
<accession>A0A4P9XTP3</accession>
<dbReference type="AlphaFoldDB" id="A0A4P9XTP3"/>
<dbReference type="Proteomes" id="UP000271241">
    <property type="component" value="Unassembled WGS sequence"/>
</dbReference>
<dbReference type="EMBL" id="KZ992506">
    <property type="protein sequence ID" value="RKP09547.1"/>
    <property type="molecule type" value="Genomic_DNA"/>
</dbReference>
<reference evidence="2" key="1">
    <citation type="journal article" date="2018" name="Nat. Microbiol.">
        <title>Leveraging single-cell genomics to expand the fungal tree of life.</title>
        <authorList>
            <person name="Ahrendt S.R."/>
            <person name="Quandt C.A."/>
            <person name="Ciobanu D."/>
            <person name="Clum A."/>
            <person name="Salamov A."/>
            <person name="Andreopoulos B."/>
            <person name="Cheng J.F."/>
            <person name="Woyke T."/>
            <person name="Pelin A."/>
            <person name="Henrissat B."/>
            <person name="Reynolds N.K."/>
            <person name="Benny G.L."/>
            <person name="Smith M.E."/>
            <person name="James T.Y."/>
            <person name="Grigoriev I.V."/>
        </authorList>
    </citation>
    <scope>NUCLEOTIDE SEQUENCE [LARGE SCALE GENOMIC DNA]</scope>
    <source>
        <strain evidence="2">RSA 1356</strain>
    </source>
</reference>
<gene>
    <name evidence="1" type="ORF">THASP1DRAFT_28678</name>
</gene>
<sequence>MSLRHADWCWLDQLANELLGPDAPAVLCREHEQLARLLEQLAQTLDRCATATACAHAAPRAGPFLSVLAQSRAALAHPRVGTLLIRCLTRYTGYDTPAQPDPLDARGWCRGQLRAMAHTAWSNTSRSDRWSGDAAALMVAQACGSSERRLASATVQETARLMGVLLARLDRDADLLPPTVQDAMWQRLRIHCTLLVEIPEAQPWIERLLLHYACARSSHTCATSGVSARLVALLCVERPSLFYRLPCRLQDRLHAQYPNLLRDQASRQPVYAFLIVYPSDHRASSSPWSRLLTVLWELESLTPLVSTPPRAAQTLLHTLELVHRSGTGPWPATTLPHTADDDAPIDDAADTDCLSWPQDGDAPMDVDAACEGAAAAVGDGSEHKSMTNRHDLSVVLWLVLGAWPGWRARMCAADSTATAVLKHLRSQPVNTAAAHEQDYASTSGSEPDAEACAWMRLIVWSLLPKGRSPSVATSMDRRMRDALRFLCETAYESDLLLSPAHVDTAMTWARQALAEPGLLECLLTWCDVIATCAIASALSSCVAARSASVHPFLCLLSQSASAFGPQQRERLLHTALTADRPPAATRSP</sequence>
<evidence type="ECO:0000313" key="2">
    <source>
        <dbReference type="Proteomes" id="UP000271241"/>
    </source>
</evidence>
<name>A0A4P9XTP3_9FUNG</name>
<evidence type="ECO:0000313" key="1">
    <source>
        <dbReference type="EMBL" id="RKP09547.1"/>
    </source>
</evidence>